<name>A3IVJ4_9CHRO</name>
<sequence>MDFSWLEQLIVNKTGDKLNWLQTVILEQVLQGDTYGEISEAYGYTEGHIKDIGSQLWQLLSQVLEQRINKKNCRAILEQYQPSLPQLSAKKIPNFIGREPAMLHLNTLINQGSKVIVIQGEGGLGKTTLAQQYLKTQKFEMVLELLMAKERRYITSAEQVVEEQGKLI</sequence>
<dbReference type="AlphaFoldDB" id="A3IVJ4"/>
<dbReference type="Proteomes" id="UP000003781">
    <property type="component" value="Unassembled WGS sequence"/>
</dbReference>
<evidence type="ECO:0000259" key="2">
    <source>
        <dbReference type="Pfam" id="PF26355"/>
    </source>
</evidence>
<dbReference type="Gene3D" id="3.40.50.300">
    <property type="entry name" value="P-loop containing nucleotide triphosphate hydrolases"/>
    <property type="match status" value="1"/>
</dbReference>
<dbReference type="InterPro" id="IPR002182">
    <property type="entry name" value="NB-ARC"/>
</dbReference>
<accession>A3IVJ4</accession>
<evidence type="ECO:0000313" key="3">
    <source>
        <dbReference type="EMBL" id="EAZ89469.1"/>
    </source>
</evidence>
<dbReference type="GO" id="GO:0043531">
    <property type="term" value="F:ADP binding"/>
    <property type="evidence" value="ECO:0007669"/>
    <property type="project" value="InterPro"/>
</dbReference>
<proteinExistence type="predicted"/>
<evidence type="ECO:0000313" key="4">
    <source>
        <dbReference type="Proteomes" id="UP000003781"/>
    </source>
</evidence>
<evidence type="ECO:0000259" key="1">
    <source>
        <dbReference type="Pfam" id="PF00931"/>
    </source>
</evidence>
<organism evidence="3 4">
    <name type="scientific">Crocosphaera chwakensis CCY0110</name>
    <dbReference type="NCBI Taxonomy" id="391612"/>
    <lineage>
        <taxon>Bacteria</taxon>
        <taxon>Bacillati</taxon>
        <taxon>Cyanobacteriota</taxon>
        <taxon>Cyanophyceae</taxon>
        <taxon>Oscillatoriophycideae</taxon>
        <taxon>Chroococcales</taxon>
        <taxon>Aphanothecaceae</taxon>
        <taxon>Crocosphaera</taxon>
        <taxon>Crocosphaera chwakensis</taxon>
    </lineage>
</organism>
<dbReference type="InterPro" id="IPR027417">
    <property type="entry name" value="P-loop_NTPase"/>
</dbReference>
<dbReference type="Pfam" id="PF26355">
    <property type="entry name" value="HTH_VMAP-M9"/>
    <property type="match status" value="1"/>
</dbReference>
<dbReference type="InterPro" id="IPR058651">
    <property type="entry name" value="HTH_VMAP-M9"/>
</dbReference>
<dbReference type="Pfam" id="PF00931">
    <property type="entry name" value="NB-ARC"/>
    <property type="match status" value="1"/>
</dbReference>
<feature type="domain" description="NB-ARC" evidence="1">
    <location>
        <begin position="106"/>
        <end position="150"/>
    </location>
</feature>
<reference evidence="3 4" key="1">
    <citation type="submission" date="2007-03" db="EMBL/GenBank/DDBJ databases">
        <authorList>
            <person name="Stal L."/>
            <person name="Ferriera S."/>
            <person name="Johnson J."/>
            <person name="Kravitz S."/>
            <person name="Beeson K."/>
            <person name="Sutton G."/>
            <person name="Rogers Y.-H."/>
            <person name="Friedman R."/>
            <person name="Frazier M."/>
            <person name="Venter J.C."/>
        </authorList>
    </citation>
    <scope>NUCLEOTIDE SEQUENCE [LARGE SCALE GENOMIC DNA]</scope>
    <source>
        <strain evidence="3 4">CCY0110</strain>
    </source>
</reference>
<dbReference type="EMBL" id="AAXW01000043">
    <property type="protein sequence ID" value="EAZ89469.1"/>
    <property type="molecule type" value="Genomic_DNA"/>
</dbReference>
<feature type="domain" description="vWA-MoxR associated protein N-terminal HTH" evidence="2">
    <location>
        <begin position="4"/>
        <end position="80"/>
    </location>
</feature>
<protein>
    <submittedName>
        <fullName evidence="3">TPR repeat</fullName>
    </submittedName>
</protein>
<dbReference type="eggNOG" id="COG1672">
    <property type="taxonomic scope" value="Bacteria"/>
</dbReference>
<dbReference type="SUPFAM" id="SSF52540">
    <property type="entry name" value="P-loop containing nucleoside triphosphate hydrolases"/>
    <property type="match status" value="1"/>
</dbReference>
<dbReference type="RefSeq" id="WP_008277404.1">
    <property type="nucleotide sequence ID" value="NZ_AAXW01000043.1"/>
</dbReference>
<comment type="caution">
    <text evidence="3">The sequence shown here is derived from an EMBL/GenBank/DDBJ whole genome shotgun (WGS) entry which is preliminary data.</text>
</comment>
<keyword evidence="4" id="KW-1185">Reference proteome</keyword>
<gene>
    <name evidence="3" type="ORF">CY0110_01460</name>
</gene>